<feature type="domain" description="AraC effector-binding" evidence="1">
    <location>
        <begin position="1"/>
        <end position="159"/>
    </location>
</feature>
<dbReference type="Pfam" id="PF14526">
    <property type="entry name" value="Cass2"/>
    <property type="match status" value="2"/>
</dbReference>
<dbReference type="InterPro" id="IPR011256">
    <property type="entry name" value="Reg_factor_effector_dom_sf"/>
</dbReference>
<accession>A0A6C0P307</accession>
<gene>
    <name evidence="2" type="ORF">GZH47_09355</name>
</gene>
<dbReference type="InterPro" id="IPR010499">
    <property type="entry name" value="AraC_E-bd"/>
</dbReference>
<reference evidence="2 3" key="1">
    <citation type="submission" date="2020-02" db="EMBL/GenBank/DDBJ databases">
        <title>Paenibacillus sp. nov., isolated from rhizosphere soil of tomato.</title>
        <authorList>
            <person name="Weon H.-Y."/>
            <person name="Lee S.A."/>
        </authorList>
    </citation>
    <scope>NUCLEOTIDE SEQUENCE [LARGE SCALE GENOMIC DNA]</scope>
    <source>
        <strain evidence="2 3">14171R-81</strain>
    </source>
</reference>
<dbReference type="EMBL" id="CP048286">
    <property type="protein sequence ID" value="QHW31042.1"/>
    <property type="molecule type" value="Genomic_DNA"/>
</dbReference>
<dbReference type="PANTHER" id="PTHR36444:SF2">
    <property type="entry name" value="TRANSCRIPTIONAL REGULATOR PROTEIN YOBU-RELATED"/>
    <property type="match status" value="1"/>
</dbReference>
<dbReference type="AlphaFoldDB" id="A0A6C0P307"/>
<dbReference type="InterPro" id="IPR001646">
    <property type="entry name" value="5peptide_repeat"/>
</dbReference>
<dbReference type="SMART" id="SM00871">
    <property type="entry name" value="AraC_E_bind"/>
    <property type="match status" value="2"/>
</dbReference>
<name>A0A6C0P307_9BACL</name>
<sequence length="495" mass="56162">MRVRIVDMPEMKAAVIRSEMNGKSTRDAWHRNRELLEGHSAVKNKDYGLVFIPEWQWATGVRELWTGVEVSGFEGLPADLETITIPARTYAKLTVRGDIGGLDEAYGFLSQWFEREGIERDVSEGSFGFEANRLKPVNPFDIPRSEIKFVDYDIYAPIKSGQAVEADRFPRIESFEMKALPARRVVGIERFVRQQEGENPQTVIPAIWEEFHRLSNGWKDIRACGESYGLFTYEPPFGAGQNFLYLACVEAAEDDHAPVPEGMTERFIPANEFAVVAYRGPLSCIHEAWGFFHGSWRSQQSEFEVVDAFEYERYDARFIGPDSEESVIELHFPVVRAERAAPLTDKRVFDEKGGFELQDLRNAKVHMACFKGAEFHGVDMRDASLVHVNFVNSAWEHIYFSNVHIRHTQLGGTVFEHIARPQADVSRFEEEAGTDGWVNVEPVVFRDSDLSRAVFDNCELNGVDIRGCRLEGMTIDGIPVTELLAGYRAAKKSES</sequence>
<dbReference type="InterPro" id="IPR029441">
    <property type="entry name" value="Cass2"/>
</dbReference>
<protein>
    <recommendedName>
        <fullName evidence="1">AraC effector-binding domain-containing protein</fullName>
    </recommendedName>
</protein>
<evidence type="ECO:0000259" key="1">
    <source>
        <dbReference type="SMART" id="SM00871"/>
    </source>
</evidence>
<dbReference type="RefSeq" id="WP_162639851.1">
    <property type="nucleotide sequence ID" value="NZ_CP048286.1"/>
</dbReference>
<evidence type="ECO:0000313" key="3">
    <source>
        <dbReference type="Proteomes" id="UP000479114"/>
    </source>
</evidence>
<keyword evidence="3" id="KW-1185">Reference proteome</keyword>
<dbReference type="InterPro" id="IPR053182">
    <property type="entry name" value="YobU-like_regulator"/>
</dbReference>
<dbReference type="SUPFAM" id="SSF141571">
    <property type="entry name" value="Pentapeptide repeat-like"/>
    <property type="match status" value="1"/>
</dbReference>
<feature type="domain" description="AraC effector-binding" evidence="1">
    <location>
        <begin position="173"/>
        <end position="335"/>
    </location>
</feature>
<dbReference type="Gene3D" id="3.20.80.10">
    <property type="entry name" value="Regulatory factor, effector binding domain"/>
    <property type="match status" value="2"/>
</dbReference>
<dbReference type="PANTHER" id="PTHR36444">
    <property type="entry name" value="TRANSCRIPTIONAL REGULATOR PROTEIN YOBU-RELATED"/>
    <property type="match status" value="1"/>
</dbReference>
<dbReference type="SUPFAM" id="SSF55136">
    <property type="entry name" value="Probable bacterial effector-binding domain"/>
    <property type="match status" value="2"/>
</dbReference>
<dbReference type="Pfam" id="PF00805">
    <property type="entry name" value="Pentapeptide"/>
    <property type="match status" value="1"/>
</dbReference>
<proteinExistence type="predicted"/>
<dbReference type="Proteomes" id="UP000479114">
    <property type="component" value="Chromosome"/>
</dbReference>
<evidence type="ECO:0000313" key="2">
    <source>
        <dbReference type="EMBL" id="QHW31042.1"/>
    </source>
</evidence>
<dbReference type="KEGG" id="prz:GZH47_09355"/>
<organism evidence="2 3">
    <name type="scientific">Paenibacillus rhizovicinus</name>
    <dbReference type="NCBI Taxonomy" id="2704463"/>
    <lineage>
        <taxon>Bacteria</taxon>
        <taxon>Bacillati</taxon>
        <taxon>Bacillota</taxon>
        <taxon>Bacilli</taxon>
        <taxon>Bacillales</taxon>
        <taxon>Paenibacillaceae</taxon>
        <taxon>Paenibacillus</taxon>
    </lineage>
</organism>
<dbReference type="Gene3D" id="2.160.20.80">
    <property type="entry name" value="E3 ubiquitin-protein ligase SopA"/>
    <property type="match status" value="1"/>
</dbReference>